<dbReference type="InterPro" id="IPR029045">
    <property type="entry name" value="ClpP/crotonase-like_dom_sf"/>
</dbReference>
<comment type="catalytic activity">
    <reaction evidence="1">
        <text>3-hydroxy-2-methylpropanoyl-CoA + H2O = 3-hydroxy-2-methylpropanoate + CoA + H(+)</text>
        <dbReference type="Rhea" id="RHEA:20888"/>
        <dbReference type="ChEBI" id="CHEBI:11805"/>
        <dbReference type="ChEBI" id="CHEBI:15377"/>
        <dbReference type="ChEBI" id="CHEBI:15378"/>
        <dbReference type="ChEBI" id="CHEBI:57287"/>
        <dbReference type="ChEBI" id="CHEBI:57340"/>
        <dbReference type="EC" id="3.1.2.4"/>
    </reaction>
</comment>
<dbReference type="NCBIfam" id="NF004127">
    <property type="entry name" value="PRK05617.1"/>
    <property type="match status" value="1"/>
</dbReference>
<keyword evidence="5" id="KW-0413">Isomerase</keyword>
<dbReference type="CDD" id="cd06558">
    <property type="entry name" value="crotonase-like"/>
    <property type="match status" value="1"/>
</dbReference>
<keyword evidence="3" id="KW-0378">Hydrolase</keyword>
<dbReference type="SUPFAM" id="SSF52096">
    <property type="entry name" value="ClpP/crotonase"/>
    <property type="match status" value="1"/>
</dbReference>
<reference evidence="5 6" key="1">
    <citation type="submission" date="2019-11" db="EMBL/GenBank/DDBJ databases">
        <authorList>
            <person name="Khan S.A."/>
            <person name="Jeon C.O."/>
            <person name="Chun B.H."/>
        </authorList>
    </citation>
    <scope>NUCLEOTIDE SEQUENCE [LARGE SCALE GENOMIC DNA]</scope>
    <source>
        <strain evidence="5 6">IMCC 1097</strain>
    </source>
</reference>
<dbReference type="Proteomes" id="UP000388235">
    <property type="component" value="Chromosome"/>
</dbReference>
<dbReference type="PANTHER" id="PTHR43176">
    <property type="entry name" value="3-HYDROXYISOBUTYRYL-COA HYDROLASE-RELATED"/>
    <property type="match status" value="1"/>
</dbReference>
<protein>
    <recommendedName>
        <fullName evidence="2">3-hydroxyisobutyryl-CoA hydrolase</fullName>
        <ecNumber evidence="2">3.1.2.4</ecNumber>
    </recommendedName>
</protein>
<dbReference type="GO" id="GO:0006574">
    <property type="term" value="P:L-valine catabolic process"/>
    <property type="evidence" value="ECO:0007669"/>
    <property type="project" value="TreeGrafter"/>
</dbReference>
<dbReference type="InterPro" id="IPR032259">
    <property type="entry name" value="HIBYL-CoA-H"/>
</dbReference>
<dbReference type="EC" id="3.1.2.4" evidence="2"/>
<name>A0A5Q2QE69_9GAMM</name>
<sequence length="355" mass="38707">MIRIEKFGGDRYVGHAILANAAALNALTPWMAIELMNAVQTWQQDANCQAILISGDGDRAFCAGGDVKSVTQLQPGENDLDRITRAADYFATEYALDELLHRSNTPVVVWGDGFVMGGGMGLLQGADVRIVTERTRMAMPETAIGFFTDVGANYFLNRVPMGLGPLIGISGAHLSGADAVYLNLADLHLGHEYFEAVKSHLAQLDWMGDFEGNLGLINHLLRGMAPATHAADDSDVHQNLQTLLGLRDAPTLWHRFEGLKNLSAHHNPWLQTVAKTATKASPLSVVVVDAYLRRHRHSSLSECFQADLNLANALVQHGEFTEGVRALLIDKDQAPNWAYPDVRDVPGELIAGLIR</sequence>
<dbReference type="Gene3D" id="3.90.226.10">
    <property type="entry name" value="2-enoyl-CoA Hydratase, Chain A, domain 1"/>
    <property type="match status" value="1"/>
</dbReference>
<dbReference type="GO" id="GO:0005829">
    <property type="term" value="C:cytosol"/>
    <property type="evidence" value="ECO:0007669"/>
    <property type="project" value="TreeGrafter"/>
</dbReference>
<gene>
    <name evidence="5" type="ORF">GH975_06050</name>
</gene>
<dbReference type="OrthoDB" id="9790967at2"/>
<evidence type="ECO:0000256" key="2">
    <source>
        <dbReference type="ARBA" id="ARBA00011915"/>
    </source>
</evidence>
<dbReference type="EMBL" id="CP045871">
    <property type="protein sequence ID" value="QGG80160.1"/>
    <property type="molecule type" value="Genomic_DNA"/>
</dbReference>
<dbReference type="InterPro" id="IPR045004">
    <property type="entry name" value="ECH_dom"/>
</dbReference>
<dbReference type="GO" id="GO:0016853">
    <property type="term" value="F:isomerase activity"/>
    <property type="evidence" value="ECO:0007669"/>
    <property type="project" value="UniProtKB-KW"/>
</dbReference>
<evidence type="ECO:0000256" key="3">
    <source>
        <dbReference type="ARBA" id="ARBA00022801"/>
    </source>
</evidence>
<evidence type="ECO:0000313" key="5">
    <source>
        <dbReference type="EMBL" id="QGG80160.1"/>
    </source>
</evidence>
<organism evidence="5 6">
    <name type="scientific">Litorivicinus lipolyticus</name>
    <dbReference type="NCBI Taxonomy" id="418701"/>
    <lineage>
        <taxon>Bacteria</taxon>
        <taxon>Pseudomonadati</taxon>
        <taxon>Pseudomonadota</taxon>
        <taxon>Gammaproteobacteria</taxon>
        <taxon>Oceanospirillales</taxon>
        <taxon>Litorivicinaceae</taxon>
        <taxon>Litorivicinus</taxon>
    </lineage>
</organism>
<accession>A0A5Q2QE69</accession>
<dbReference type="RefSeq" id="WP_153713664.1">
    <property type="nucleotide sequence ID" value="NZ_CP045871.1"/>
</dbReference>
<evidence type="ECO:0000313" key="6">
    <source>
        <dbReference type="Proteomes" id="UP000388235"/>
    </source>
</evidence>
<proteinExistence type="predicted"/>
<evidence type="ECO:0000259" key="4">
    <source>
        <dbReference type="Pfam" id="PF16113"/>
    </source>
</evidence>
<dbReference type="GO" id="GO:0003860">
    <property type="term" value="F:3-hydroxyisobutyryl-CoA hydrolase activity"/>
    <property type="evidence" value="ECO:0007669"/>
    <property type="project" value="UniProtKB-EC"/>
</dbReference>
<feature type="domain" description="Enoyl-CoA hydratase/isomerase" evidence="4">
    <location>
        <begin position="13"/>
        <end position="351"/>
    </location>
</feature>
<dbReference type="PANTHER" id="PTHR43176:SF3">
    <property type="entry name" value="3-HYDROXYISOBUTYRYL-COA HYDROLASE, MITOCHONDRIAL"/>
    <property type="match status" value="1"/>
</dbReference>
<dbReference type="AlphaFoldDB" id="A0A5Q2QE69"/>
<dbReference type="KEGG" id="llp:GH975_06050"/>
<evidence type="ECO:0000256" key="1">
    <source>
        <dbReference type="ARBA" id="ARBA00001709"/>
    </source>
</evidence>
<dbReference type="Pfam" id="PF16113">
    <property type="entry name" value="ECH_2"/>
    <property type="match status" value="1"/>
</dbReference>
<keyword evidence="6" id="KW-1185">Reference proteome</keyword>